<dbReference type="Gene3D" id="3.30.565.10">
    <property type="entry name" value="Histidine kinase-like ATPase, C-terminal domain"/>
    <property type="match status" value="1"/>
</dbReference>
<dbReference type="InterPro" id="IPR050267">
    <property type="entry name" value="Anti-sigma-factor_SerPK"/>
</dbReference>
<organism evidence="3 4">
    <name type="scientific">Streptomyces sanglieri</name>
    <dbReference type="NCBI Taxonomy" id="193460"/>
    <lineage>
        <taxon>Bacteria</taxon>
        <taxon>Bacillati</taxon>
        <taxon>Actinomycetota</taxon>
        <taxon>Actinomycetes</taxon>
        <taxon>Kitasatosporales</taxon>
        <taxon>Streptomycetaceae</taxon>
        <taxon>Streptomyces</taxon>
    </lineage>
</organism>
<dbReference type="InterPro" id="IPR003594">
    <property type="entry name" value="HATPase_dom"/>
</dbReference>
<dbReference type="PANTHER" id="PTHR35526:SF3">
    <property type="entry name" value="ANTI-SIGMA-F FACTOR RSBW"/>
    <property type="match status" value="1"/>
</dbReference>
<evidence type="ECO:0000259" key="2">
    <source>
        <dbReference type="Pfam" id="PF13581"/>
    </source>
</evidence>
<accession>A0ABW2X233</accession>
<keyword evidence="3" id="KW-0547">Nucleotide-binding</keyword>
<gene>
    <name evidence="3" type="ORF">ACFQ2K_34705</name>
</gene>
<sequence>MDRKAWDLAFLAEAEELAGLRRVMRLHLELWGLPEVVDAAQICVTELVSNVVTHVGPGTPCCLAVSMNGGRLRVEVSDPDLQGLPTLVAAAEGSETGRGMTLVDGVADHWGVILRGDSKVTWCELSTGLQSSSDHVHGPQVAKAEALLGLCGLGSVPASARRERLSLALGRELAIDLIVDLLHWFRAHGCDPDEALDCAQTHFEAEVAGSV</sequence>
<evidence type="ECO:0000256" key="1">
    <source>
        <dbReference type="ARBA" id="ARBA00022527"/>
    </source>
</evidence>
<keyword evidence="3" id="KW-0067">ATP-binding</keyword>
<dbReference type="InterPro" id="IPR036890">
    <property type="entry name" value="HATPase_C_sf"/>
</dbReference>
<keyword evidence="1" id="KW-0418">Kinase</keyword>
<dbReference type="SUPFAM" id="SSF55874">
    <property type="entry name" value="ATPase domain of HSP90 chaperone/DNA topoisomerase II/histidine kinase"/>
    <property type="match status" value="1"/>
</dbReference>
<reference evidence="4" key="1">
    <citation type="journal article" date="2019" name="Int. J. Syst. Evol. Microbiol.">
        <title>The Global Catalogue of Microorganisms (GCM) 10K type strain sequencing project: providing services to taxonomists for standard genome sequencing and annotation.</title>
        <authorList>
            <consortium name="The Broad Institute Genomics Platform"/>
            <consortium name="The Broad Institute Genome Sequencing Center for Infectious Disease"/>
            <person name="Wu L."/>
            <person name="Ma J."/>
        </authorList>
    </citation>
    <scope>NUCLEOTIDE SEQUENCE [LARGE SCALE GENOMIC DNA]</scope>
    <source>
        <strain evidence="4">JCM 12607</strain>
    </source>
</reference>
<proteinExistence type="predicted"/>
<keyword evidence="1" id="KW-0723">Serine/threonine-protein kinase</keyword>
<keyword evidence="1" id="KW-0808">Transferase</keyword>
<evidence type="ECO:0000313" key="4">
    <source>
        <dbReference type="Proteomes" id="UP001596915"/>
    </source>
</evidence>
<dbReference type="PANTHER" id="PTHR35526">
    <property type="entry name" value="ANTI-SIGMA-F FACTOR RSBW-RELATED"/>
    <property type="match status" value="1"/>
</dbReference>
<feature type="domain" description="Histidine kinase/HSP90-like ATPase" evidence="2">
    <location>
        <begin position="11"/>
        <end position="111"/>
    </location>
</feature>
<dbReference type="Pfam" id="PF13581">
    <property type="entry name" value="HATPase_c_2"/>
    <property type="match status" value="1"/>
</dbReference>
<comment type="caution">
    <text evidence="3">The sequence shown here is derived from an EMBL/GenBank/DDBJ whole genome shotgun (WGS) entry which is preliminary data.</text>
</comment>
<keyword evidence="4" id="KW-1185">Reference proteome</keyword>
<dbReference type="GO" id="GO:0005524">
    <property type="term" value="F:ATP binding"/>
    <property type="evidence" value="ECO:0007669"/>
    <property type="project" value="UniProtKB-KW"/>
</dbReference>
<name>A0ABW2X233_9ACTN</name>
<evidence type="ECO:0000313" key="3">
    <source>
        <dbReference type="EMBL" id="MFD0627073.1"/>
    </source>
</evidence>
<dbReference type="EMBL" id="JBHTGL010000008">
    <property type="protein sequence ID" value="MFD0627073.1"/>
    <property type="molecule type" value="Genomic_DNA"/>
</dbReference>
<dbReference type="Proteomes" id="UP001596915">
    <property type="component" value="Unassembled WGS sequence"/>
</dbReference>
<protein>
    <submittedName>
        <fullName evidence="3">ATP-binding protein</fullName>
    </submittedName>
</protein>
<dbReference type="CDD" id="cd16936">
    <property type="entry name" value="HATPase_RsbW-like"/>
    <property type="match status" value="1"/>
</dbReference>